<evidence type="ECO:0000313" key="3">
    <source>
        <dbReference type="Proteomes" id="UP001549321"/>
    </source>
</evidence>
<keyword evidence="3" id="KW-1185">Reference proteome</keyword>
<feature type="region of interest" description="Disordered" evidence="1">
    <location>
        <begin position="1"/>
        <end position="20"/>
    </location>
</feature>
<sequence length="145" mass="15977">MTSGQSEQQRDPLDRPRHPANRQPIAFIDEFGMAALKVPLDNHGRNHAIVGPRAYQRVLDSGLTGMWFTNSNGHGRRYVRTAAPGSRSTLTLIARVIMDAGPGEVIRYANGDSLDLRVMNLLSRRGKAKRRDSQIKVSRGNASAS</sequence>
<dbReference type="Proteomes" id="UP001549321">
    <property type="component" value="Unassembled WGS sequence"/>
</dbReference>
<comment type="caution">
    <text evidence="2">The sequence shown here is derived from an EMBL/GenBank/DDBJ whole genome shotgun (WGS) entry which is preliminary data.</text>
</comment>
<accession>A0ABV2R0X7</accession>
<evidence type="ECO:0000313" key="2">
    <source>
        <dbReference type="EMBL" id="MET4634922.1"/>
    </source>
</evidence>
<organism evidence="2 3">
    <name type="scientific">Kaistia defluvii</name>
    <dbReference type="NCBI Taxonomy" id="410841"/>
    <lineage>
        <taxon>Bacteria</taxon>
        <taxon>Pseudomonadati</taxon>
        <taxon>Pseudomonadota</taxon>
        <taxon>Alphaproteobacteria</taxon>
        <taxon>Hyphomicrobiales</taxon>
        <taxon>Kaistiaceae</taxon>
        <taxon>Kaistia</taxon>
    </lineage>
</organism>
<evidence type="ECO:0000256" key="1">
    <source>
        <dbReference type="SAM" id="MobiDB-lite"/>
    </source>
</evidence>
<proteinExistence type="predicted"/>
<reference evidence="2 3" key="1">
    <citation type="submission" date="2024-06" db="EMBL/GenBank/DDBJ databases">
        <title>Sorghum-associated microbial communities from plants grown in Nebraska, USA.</title>
        <authorList>
            <person name="Schachtman D."/>
        </authorList>
    </citation>
    <scope>NUCLEOTIDE SEQUENCE [LARGE SCALE GENOMIC DNA]</scope>
    <source>
        <strain evidence="2 3">3207</strain>
    </source>
</reference>
<dbReference type="EMBL" id="JBEPSM010000002">
    <property type="protein sequence ID" value="MET4634922.1"/>
    <property type="molecule type" value="Genomic_DNA"/>
</dbReference>
<name>A0ABV2R0X7_9HYPH</name>
<dbReference type="RefSeq" id="WP_354552022.1">
    <property type="nucleotide sequence ID" value="NZ_JBEPSM010000002.1"/>
</dbReference>
<gene>
    <name evidence="2" type="ORF">ABIE08_002868</name>
</gene>
<protein>
    <submittedName>
        <fullName evidence="2">Uncharacterized protein</fullName>
    </submittedName>
</protein>
<feature type="compositionally biased region" description="Basic and acidic residues" evidence="1">
    <location>
        <begin position="8"/>
        <end position="17"/>
    </location>
</feature>